<evidence type="ECO:0000259" key="14">
    <source>
        <dbReference type="Pfam" id="PF14683"/>
    </source>
</evidence>
<dbReference type="PANTHER" id="PTHR36574">
    <property type="entry name" value="RHAMNOGALACTURONATE LYASE-RELATED"/>
    <property type="match status" value="1"/>
</dbReference>
<dbReference type="Gene3D" id="2.70.98.10">
    <property type="match status" value="1"/>
</dbReference>
<feature type="signal peptide" evidence="12">
    <location>
        <begin position="1"/>
        <end position="19"/>
    </location>
</feature>
<evidence type="ECO:0000256" key="6">
    <source>
        <dbReference type="ARBA" id="ARBA00022729"/>
    </source>
</evidence>
<dbReference type="Pfam" id="PF09284">
    <property type="entry name" value="RhgB_N"/>
    <property type="match status" value="1"/>
</dbReference>
<feature type="domain" description="Rhamnogalacturonase B N-terminal" evidence="13">
    <location>
        <begin position="22"/>
        <end position="273"/>
    </location>
</feature>
<keyword evidence="8" id="KW-0456">Lyase</keyword>
<keyword evidence="7" id="KW-1015">Disulfide bond</keyword>
<keyword evidence="5" id="KW-0964">Secreted</keyword>
<dbReference type="Proteomes" id="UP000701801">
    <property type="component" value="Unassembled WGS sequence"/>
</dbReference>
<evidence type="ECO:0000259" key="13">
    <source>
        <dbReference type="Pfam" id="PF09284"/>
    </source>
</evidence>
<evidence type="ECO:0000256" key="12">
    <source>
        <dbReference type="SAM" id="SignalP"/>
    </source>
</evidence>
<evidence type="ECO:0000256" key="10">
    <source>
        <dbReference type="ARBA" id="ARBA00023316"/>
    </source>
</evidence>
<evidence type="ECO:0000256" key="3">
    <source>
        <dbReference type="ARBA" id="ARBA00010418"/>
    </source>
</evidence>
<feature type="domain" description="Rhamnogalacturonan lyase" evidence="15">
    <location>
        <begin position="280"/>
        <end position="355"/>
    </location>
</feature>
<dbReference type="Gene3D" id="2.60.40.1120">
    <property type="entry name" value="Carboxypeptidase-like, regulatory domain"/>
    <property type="match status" value="1"/>
</dbReference>
<dbReference type="Gene3D" id="2.60.120.260">
    <property type="entry name" value="Galactose-binding domain-like"/>
    <property type="match status" value="1"/>
</dbReference>
<protein>
    <recommendedName>
        <fullName evidence="4">rhamnogalacturonan endolyase</fullName>
        <ecNumber evidence="4">4.2.2.23</ecNumber>
    </recommendedName>
</protein>
<name>A0A9N9QAE5_9HELO</name>
<dbReference type="GO" id="GO:0071555">
    <property type="term" value="P:cell wall organization"/>
    <property type="evidence" value="ECO:0007669"/>
    <property type="project" value="UniProtKB-KW"/>
</dbReference>
<dbReference type="GO" id="GO:0030246">
    <property type="term" value="F:carbohydrate binding"/>
    <property type="evidence" value="ECO:0007669"/>
    <property type="project" value="InterPro"/>
</dbReference>
<dbReference type="InterPro" id="IPR008979">
    <property type="entry name" value="Galactose-bd-like_sf"/>
</dbReference>
<evidence type="ECO:0000256" key="2">
    <source>
        <dbReference type="ARBA" id="ARBA00004613"/>
    </source>
</evidence>
<feature type="domain" description="Rhamnogalacturonan lyase" evidence="14">
    <location>
        <begin position="370"/>
        <end position="541"/>
    </location>
</feature>
<comment type="subcellular location">
    <subcellularLocation>
        <location evidence="2">Secreted</location>
    </subcellularLocation>
</comment>
<dbReference type="PANTHER" id="PTHR36574:SF1">
    <property type="entry name" value="RHAMNOGALACTURONATE LYASE-RELATED"/>
    <property type="match status" value="1"/>
</dbReference>
<keyword evidence="17" id="KW-1185">Reference proteome</keyword>
<reference evidence="16" key="1">
    <citation type="submission" date="2021-07" db="EMBL/GenBank/DDBJ databases">
        <authorList>
            <person name="Durling M."/>
        </authorList>
    </citation>
    <scope>NUCLEOTIDE SEQUENCE</scope>
</reference>
<comment type="similarity">
    <text evidence="3">Belongs to the polysaccharide lyase 4 family.</text>
</comment>
<proteinExistence type="inferred from homology"/>
<dbReference type="GO" id="GO:0102210">
    <property type="term" value="F:rhamnogalacturonan endolyase activity"/>
    <property type="evidence" value="ECO:0007669"/>
    <property type="project" value="UniProtKB-EC"/>
</dbReference>
<dbReference type="InterPro" id="IPR014718">
    <property type="entry name" value="GH-type_carb-bd"/>
</dbReference>
<evidence type="ECO:0000313" key="17">
    <source>
        <dbReference type="Proteomes" id="UP000701801"/>
    </source>
</evidence>
<keyword evidence="11" id="KW-0624">Polysaccharide degradation</keyword>
<evidence type="ECO:0000256" key="4">
    <source>
        <dbReference type="ARBA" id="ARBA00012437"/>
    </source>
</evidence>
<dbReference type="Pfam" id="PF14683">
    <property type="entry name" value="CBM-like"/>
    <property type="match status" value="1"/>
</dbReference>
<evidence type="ECO:0000256" key="9">
    <source>
        <dbReference type="ARBA" id="ARBA00023277"/>
    </source>
</evidence>
<dbReference type="GO" id="GO:0045490">
    <property type="term" value="P:pectin catabolic process"/>
    <property type="evidence" value="ECO:0007669"/>
    <property type="project" value="TreeGrafter"/>
</dbReference>
<dbReference type="EC" id="4.2.2.23" evidence="4"/>
<comment type="caution">
    <text evidence="16">The sequence shown here is derived from an EMBL/GenBank/DDBJ whole genome shotgun (WGS) entry which is preliminary data.</text>
</comment>
<accession>A0A9N9QAE5</accession>
<dbReference type="GO" id="GO:0005576">
    <property type="term" value="C:extracellular region"/>
    <property type="evidence" value="ECO:0007669"/>
    <property type="project" value="UniProtKB-SubCell"/>
</dbReference>
<dbReference type="InterPro" id="IPR013784">
    <property type="entry name" value="Carb-bd-like_fold"/>
</dbReference>
<evidence type="ECO:0000256" key="8">
    <source>
        <dbReference type="ARBA" id="ARBA00023239"/>
    </source>
</evidence>
<dbReference type="OrthoDB" id="114708at2759"/>
<dbReference type="SUPFAM" id="SSF74650">
    <property type="entry name" value="Galactose mutarotase-like"/>
    <property type="match status" value="1"/>
</dbReference>
<dbReference type="CDD" id="cd10317">
    <property type="entry name" value="RGL4_C"/>
    <property type="match status" value="1"/>
</dbReference>
<dbReference type="InterPro" id="IPR011013">
    <property type="entry name" value="Gal_mutarotase_sf_dom"/>
</dbReference>
<dbReference type="InterPro" id="IPR029411">
    <property type="entry name" value="RG-lyase_III"/>
</dbReference>
<dbReference type="SUPFAM" id="SSF49452">
    <property type="entry name" value="Starch-binding domain-like"/>
    <property type="match status" value="1"/>
</dbReference>
<keyword evidence="9" id="KW-0119">Carbohydrate metabolism</keyword>
<evidence type="ECO:0000256" key="1">
    <source>
        <dbReference type="ARBA" id="ARBA00001324"/>
    </source>
</evidence>
<dbReference type="InterPro" id="IPR029413">
    <property type="entry name" value="RG-lyase_II"/>
</dbReference>
<evidence type="ECO:0000259" key="15">
    <source>
        <dbReference type="Pfam" id="PF14686"/>
    </source>
</evidence>
<dbReference type="SUPFAM" id="SSF49785">
    <property type="entry name" value="Galactose-binding domain-like"/>
    <property type="match status" value="1"/>
</dbReference>
<dbReference type="Pfam" id="PF14686">
    <property type="entry name" value="fn3_3"/>
    <property type="match status" value="1"/>
</dbReference>
<dbReference type="AlphaFoldDB" id="A0A9N9QAE5"/>
<sequence>MKCLIVLLFAALNLPLVFAAWGYTDNGNTGASLVFSIDTTNGDLSSIKYKGKEYNGYNRKNSHIQSGFGKSDVKIQQFTTPANIIKVTVTYGTIIQTYIARYGNNNIYMLTRKGDNTVPALRYIVRMIANQFDKSTNDADYQDTPETPVEAQDITRNSATTFTKSKHYSGAADGRTMDYDYVGRTSSSVGMFLIRSNHEKASGGPFFRSLLRRATTAEEDLYEILYYNMGTTDPERFGLQGPYLLSFTDGGAPSTNLFARRAEYSWMDNLGITDWVPASGRGYVSGVGISNMKSGHTYVAGLSNANAQYWGTAAASGGAYRINGVLPGTYTLRIYRDEIEVSTRSVDVKAGAGTAVNTITPSDPSDTTAIWKIGGWDGTPAGFTNFDTTPMKPTYMHPSDGRLASWNPPNYIVGTSNAASAMPGYMWVDVNNDQLIYFKLPAAQTATSHKVRIGITEAFAGGTPKISINGWTSPNPAASSQASTRSLTVGTYRGTNHMFTYDVPASAFLAAGEYNIMKITIISGSSGVTYLSPGVSLDAIDFL</sequence>
<evidence type="ECO:0000313" key="16">
    <source>
        <dbReference type="EMBL" id="CAG8980984.1"/>
    </source>
</evidence>
<evidence type="ECO:0000256" key="7">
    <source>
        <dbReference type="ARBA" id="ARBA00023157"/>
    </source>
</evidence>
<evidence type="ECO:0000256" key="11">
    <source>
        <dbReference type="ARBA" id="ARBA00023326"/>
    </source>
</evidence>
<dbReference type="EMBL" id="CAJVRM010000431">
    <property type="protein sequence ID" value="CAG8980984.1"/>
    <property type="molecule type" value="Genomic_DNA"/>
</dbReference>
<organism evidence="16 17">
    <name type="scientific">Hymenoscyphus albidus</name>
    <dbReference type="NCBI Taxonomy" id="595503"/>
    <lineage>
        <taxon>Eukaryota</taxon>
        <taxon>Fungi</taxon>
        <taxon>Dikarya</taxon>
        <taxon>Ascomycota</taxon>
        <taxon>Pezizomycotina</taxon>
        <taxon>Leotiomycetes</taxon>
        <taxon>Helotiales</taxon>
        <taxon>Helotiaceae</taxon>
        <taxon>Hymenoscyphus</taxon>
    </lineage>
</organism>
<comment type="catalytic activity">
    <reaction evidence="1">
        <text>Endotype eliminative cleavage of L-alpha-rhamnopyranosyl-(1-&gt;4)-alpha-D-galactopyranosyluronic acid bonds of rhamnogalacturonan I domains in ramified hairy regions of pectin leaving L-rhamnopyranose at the reducing end and 4-deoxy-4,5-unsaturated D-galactopyranosyluronic acid at the non-reducing end.</text>
        <dbReference type="EC" id="4.2.2.23"/>
    </reaction>
</comment>
<keyword evidence="10" id="KW-0961">Cell wall biogenesis/degradation</keyword>
<dbReference type="InterPro" id="IPR016590">
    <property type="entry name" value="Rhamnogalacturonase_B"/>
</dbReference>
<dbReference type="InterPro" id="IPR015364">
    <property type="entry name" value="RhgB_N"/>
</dbReference>
<gene>
    <name evidence="16" type="ORF">HYALB_00011093</name>
</gene>
<keyword evidence="6 12" id="KW-0732">Signal</keyword>
<evidence type="ECO:0000256" key="5">
    <source>
        <dbReference type="ARBA" id="ARBA00022525"/>
    </source>
</evidence>
<feature type="chain" id="PRO_5040300602" description="rhamnogalacturonan endolyase" evidence="12">
    <location>
        <begin position="20"/>
        <end position="543"/>
    </location>
</feature>